<gene>
    <name evidence="3" type="ORF">T551_01768</name>
</gene>
<protein>
    <recommendedName>
        <fullName evidence="2">Inner kinetochore subunit AME1 domain-containing protein</fullName>
    </recommendedName>
</protein>
<evidence type="ECO:0000259" key="2">
    <source>
        <dbReference type="Pfam" id="PF20994"/>
    </source>
</evidence>
<dbReference type="OrthoDB" id="5377952at2759"/>
<evidence type="ECO:0000313" key="3">
    <source>
        <dbReference type="EMBL" id="KTW30485.1"/>
    </source>
</evidence>
<dbReference type="GeneID" id="28940286"/>
<sequence>MSQETWNQNQMSRHFQEKQAMRQRGAVKHKIQSIPFEILPVSLRSPKLSHVDTGRNENKPSSLIKHSGKKNDHIASRLYGPLALSPSVSALRTLNESRHKKMNQHGERIHEASPLKSKHVFHKSSVSSFARRTGSPASKPPPRISVGLTPLKEQFLNNNVVNGFVKQPVKNITPHSNVKRLEKSLTENVHGEKIVKRQKIYESPVRDYQSQQDSDKEEYSDTDDDDHDYGYDETKTKVPITVHKFSERGSGSINEIDVVSQVVLGLLKHLRKKTESAYAKKVIHAFEEEVAVKFLEMTDILDNYLILDRAVRKSARNIAHLRNELYTIRKVRNDTAVKMRHLRQCHNDANNENQALKSIQNFLEDIEILHNKISLNTKYTEKTGVVSLLQTVTPFMTESWGILDRLTTFNTFLKKIDEALS</sequence>
<keyword evidence="4" id="KW-1185">Reference proteome</keyword>
<dbReference type="STRING" id="1408657.A0A0W4ZQ33"/>
<feature type="region of interest" description="Disordered" evidence="1">
    <location>
        <begin position="200"/>
        <end position="233"/>
    </location>
</feature>
<dbReference type="InterPro" id="IPR048743">
    <property type="entry name" value="AME1"/>
</dbReference>
<feature type="compositionally biased region" description="Polar residues" evidence="1">
    <location>
        <begin position="1"/>
        <end position="13"/>
    </location>
</feature>
<feature type="region of interest" description="Disordered" evidence="1">
    <location>
        <begin position="48"/>
        <end position="68"/>
    </location>
</feature>
<dbReference type="Pfam" id="PF20994">
    <property type="entry name" value="CENPU"/>
    <property type="match status" value="1"/>
</dbReference>
<name>A0A0W4ZQ33_PNEJ7</name>
<dbReference type="AlphaFoldDB" id="A0A0W4ZQ33"/>
<dbReference type="EMBL" id="LFWA01000007">
    <property type="protein sequence ID" value="KTW30485.1"/>
    <property type="molecule type" value="Genomic_DNA"/>
</dbReference>
<accession>A0A0W4ZQ33</accession>
<feature type="domain" description="Inner kinetochore subunit AME1" evidence="2">
    <location>
        <begin position="236"/>
        <end position="416"/>
    </location>
</feature>
<dbReference type="VEuPathDB" id="FungiDB:T551_01768"/>
<reference evidence="4" key="1">
    <citation type="journal article" date="2016" name="Nat. Commun.">
        <title>Genome analysis of three Pneumocystis species reveals adaptation mechanisms to life exclusively in mammalian hosts.</title>
        <authorList>
            <person name="Ma L."/>
            <person name="Chen Z."/>
            <person name="Huang D.W."/>
            <person name="Kutty G."/>
            <person name="Ishihara M."/>
            <person name="Wang H."/>
            <person name="Abouelleil A."/>
            <person name="Bishop L."/>
            <person name="Davey E."/>
            <person name="Deng R."/>
            <person name="Deng X."/>
            <person name="Fan L."/>
            <person name="Fantoni G."/>
            <person name="Fitzgerald M."/>
            <person name="Gogineni E."/>
            <person name="Goldberg J.M."/>
            <person name="Handley G."/>
            <person name="Hu X."/>
            <person name="Huber C."/>
            <person name="Jiao X."/>
            <person name="Jones K."/>
            <person name="Levin J.Z."/>
            <person name="Liu Y."/>
            <person name="Macdonald P."/>
            <person name="Melnikov A."/>
            <person name="Raley C."/>
            <person name="Sassi M."/>
            <person name="Sherman B.T."/>
            <person name="Song X."/>
            <person name="Sykes S."/>
            <person name="Tran B."/>
            <person name="Walsh L."/>
            <person name="Xia Y."/>
            <person name="Yang J."/>
            <person name="Young S."/>
            <person name="Zeng Q."/>
            <person name="Zheng X."/>
            <person name="Stephens R."/>
            <person name="Nusbaum C."/>
            <person name="Birren B.W."/>
            <person name="Azadi P."/>
            <person name="Lempicki R.A."/>
            <person name="Cuomo C.A."/>
            <person name="Kovacs J.A."/>
        </authorList>
    </citation>
    <scope>NUCLEOTIDE SEQUENCE [LARGE SCALE GENOMIC DNA]</scope>
    <source>
        <strain evidence="4">RU7</strain>
    </source>
</reference>
<evidence type="ECO:0000256" key="1">
    <source>
        <dbReference type="SAM" id="MobiDB-lite"/>
    </source>
</evidence>
<feature type="compositionally biased region" description="Basic and acidic residues" evidence="1">
    <location>
        <begin position="49"/>
        <end position="58"/>
    </location>
</feature>
<comment type="caution">
    <text evidence="3">The sequence shown here is derived from an EMBL/GenBank/DDBJ whole genome shotgun (WGS) entry which is preliminary data.</text>
</comment>
<proteinExistence type="predicted"/>
<evidence type="ECO:0000313" key="4">
    <source>
        <dbReference type="Proteomes" id="UP000053447"/>
    </source>
</evidence>
<feature type="region of interest" description="Disordered" evidence="1">
    <location>
        <begin position="1"/>
        <end position="28"/>
    </location>
</feature>
<dbReference type="RefSeq" id="XP_018229776.1">
    <property type="nucleotide sequence ID" value="XM_018374031.1"/>
</dbReference>
<organism evidence="3 4">
    <name type="scientific">Pneumocystis jirovecii (strain RU7)</name>
    <name type="common">Human pneumocystis pneumonia agent</name>
    <dbReference type="NCBI Taxonomy" id="1408657"/>
    <lineage>
        <taxon>Eukaryota</taxon>
        <taxon>Fungi</taxon>
        <taxon>Dikarya</taxon>
        <taxon>Ascomycota</taxon>
        <taxon>Taphrinomycotina</taxon>
        <taxon>Pneumocystomycetes</taxon>
        <taxon>Pneumocystaceae</taxon>
        <taxon>Pneumocystis</taxon>
    </lineage>
</organism>
<dbReference type="Proteomes" id="UP000053447">
    <property type="component" value="Unassembled WGS sequence"/>
</dbReference>